<evidence type="ECO:0000256" key="3">
    <source>
        <dbReference type="ARBA" id="ARBA00022676"/>
    </source>
</evidence>
<feature type="transmembrane region" description="Helical" evidence="8">
    <location>
        <begin position="139"/>
        <end position="156"/>
    </location>
</feature>
<feature type="transmembrane region" description="Helical" evidence="8">
    <location>
        <begin position="216"/>
        <end position="235"/>
    </location>
</feature>
<evidence type="ECO:0000313" key="11">
    <source>
        <dbReference type="Proteomes" id="UP000002274"/>
    </source>
</evidence>
<evidence type="ECO:0000256" key="5">
    <source>
        <dbReference type="ARBA" id="ARBA00022692"/>
    </source>
</evidence>
<evidence type="ECO:0000259" key="9">
    <source>
        <dbReference type="Pfam" id="PF13231"/>
    </source>
</evidence>
<keyword evidence="4" id="KW-0808">Transferase</keyword>
<dbReference type="AlphaFoldDB" id="A2C813"/>
<comment type="subcellular location">
    <subcellularLocation>
        <location evidence="1">Cell membrane</location>
        <topology evidence="1">Multi-pass membrane protein</topology>
    </subcellularLocation>
</comment>
<evidence type="ECO:0000256" key="6">
    <source>
        <dbReference type="ARBA" id="ARBA00022989"/>
    </source>
</evidence>
<dbReference type="BioCyc" id="PMAR59922:G1G80-787-MONOMER"/>
<feature type="transmembrane region" description="Helical" evidence="8">
    <location>
        <begin position="92"/>
        <end position="118"/>
    </location>
</feature>
<accession>A2C813</accession>
<keyword evidence="6 8" id="KW-1133">Transmembrane helix</keyword>
<dbReference type="InterPro" id="IPR050297">
    <property type="entry name" value="LipidA_mod_glycosyltrf_83"/>
</dbReference>
<keyword evidence="2" id="KW-1003">Cell membrane</keyword>
<dbReference type="HOGENOM" id="CLU_527703_0_0_3"/>
<evidence type="ECO:0000256" key="1">
    <source>
        <dbReference type="ARBA" id="ARBA00004651"/>
    </source>
</evidence>
<sequence>MVSTTATIKRQWIWIFALLSLLIGSFCINYWGNDFPLWLHPDEIKKVIYISGDKKTDFYHPQLILKLGRLFADIASASSQQDVVQAGRTSTAFLGSFVVLFTFGLARQFLSAPASLLAASLTAASPGIVIHSHYLKEDIALTCFATASLLLAIVTAKESVGDISSKTIDYKIPVLWGLLTGLAIASKYTAFLLFPFYFFLPWLIRKVHRKTFHKKLIISASIAAIIFLLINNHLFADFKTFTSGAEFELNHVLSGHKGIKIYPWHNLIHLTKNLPDSIGPLTLILGLFGMSGEIWRSRRANISRRITFYFTIYFYIILECLPLKPPPGDARYVLPLIPPLTCFAASAVSELSNWLKSRINFSLSIAIALSVATLIPSISRSLELNQYLRDDIRTRIPAEIGTYLKPIWMDGYAGYHFLEDSVQAEILTKSDNKFDTNISLESPQEKICTFITSSFIYERYLRASRFSGQGENVYEMSHFYQRLFDRPFKDLNPNEPSYSFVNPTLRIVNLCQSKTE</sequence>
<dbReference type="GO" id="GO:0009103">
    <property type="term" value="P:lipopolysaccharide biosynthetic process"/>
    <property type="evidence" value="ECO:0007669"/>
    <property type="project" value="UniProtKB-ARBA"/>
</dbReference>
<feature type="transmembrane region" description="Helical" evidence="8">
    <location>
        <begin position="361"/>
        <end position="379"/>
    </location>
</feature>
<dbReference type="Pfam" id="PF13231">
    <property type="entry name" value="PMT_2"/>
    <property type="match status" value="1"/>
</dbReference>
<dbReference type="InterPro" id="IPR038731">
    <property type="entry name" value="RgtA/B/C-like"/>
</dbReference>
<evidence type="ECO:0000256" key="4">
    <source>
        <dbReference type="ARBA" id="ARBA00022679"/>
    </source>
</evidence>
<protein>
    <recommendedName>
        <fullName evidence="9">Glycosyltransferase RgtA/B/C/D-like domain-containing protein</fullName>
    </recommendedName>
</protein>
<feature type="transmembrane region" description="Helical" evidence="8">
    <location>
        <begin position="12"/>
        <end position="32"/>
    </location>
</feature>
<name>A2C813_PROM3</name>
<gene>
    <name evidence="10" type="ordered locus">P9303_08721</name>
</gene>
<keyword evidence="5 8" id="KW-0812">Transmembrane</keyword>
<feature type="domain" description="Glycosyltransferase RgtA/B/C/D-like" evidence="9">
    <location>
        <begin position="85"/>
        <end position="228"/>
    </location>
</feature>
<evidence type="ECO:0000256" key="8">
    <source>
        <dbReference type="SAM" id="Phobius"/>
    </source>
</evidence>
<dbReference type="GO" id="GO:0016763">
    <property type="term" value="F:pentosyltransferase activity"/>
    <property type="evidence" value="ECO:0007669"/>
    <property type="project" value="TreeGrafter"/>
</dbReference>
<dbReference type="PANTHER" id="PTHR33908:SF11">
    <property type="entry name" value="MEMBRANE PROTEIN"/>
    <property type="match status" value="1"/>
</dbReference>
<dbReference type="PANTHER" id="PTHR33908">
    <property type="entry name" value="MANNOSYLTRANSFERASE YKCB-RELATED"/>
    <property type="match status" value="1"/>
</dbReference>
<dbReference type="EMBL" id="CP000554">
    <property type="protein sequence ID" value="ABM77623.1"/>
    <property type="molecule type" value="Genomic_DNA"/>
</dbReference>
<feature type="transmembrane region" description="Helical" evidence="8">
    <location>
        <begin position="330"/>
        <end position="349"/>
    </location>
</feature>
<dbReference type="GO" id="GO:0005886">
    <property type="term" value="C:plasma membrane"/>
    <property type="evidence" value="ECO:0007669"/>
    <property type="project" value="UniProtKB-SubCell"/>
</dbReference>
<feature type="transmembrane region" description="Helical" evidence="8">
    <location>
        <begin position="307"/>
        <end position="324"/>
    </location>
</feature>
<evidence type="ECO:0000256" key="2">
    <source>
        <dbReference type="ARBA" id="ARBA00022475"/>
    </source>
</evidence>
<proteinExistence type="predicted"/>
<dbReference type="KEGG" id="pmf:P9303_08721"/>
<evidence type="ECO:0000256" key="7">
    <source>
        <dbReference type="ARBA" id="ARBA00023136"/>
    </source>
</evidence>
<organism evidence="10 11">
    <name type="scientific">Prochlorococcus marinus (strain MIT 9303)</name>
    <dbReference type="NCBI Taxonomy" id="59922"/>
    <lineage>
        <taxon>Bacteria</taxon>
        <taxon>Bacillati</taxon>
        <taxon>Cyanobacteriota</taxon>
        <taxon>Cyanophyceae</taxon>
        <taxon>Synechococcales</taxon>
        <taxon>Prochlorococcaceae</taxon>
        <taxon>Prochlorococcus</taxon>
    </lineage>
</organism>
<dbReference type="Proteomes" id="UP000002274">
    <property type="component" value="Chromosome"/>
</dbReference>
<evidence type="ECO:0000313" key="10">
    <source>
        <dbReference type="EMBL" id="ABM77623.1"/>
    </source>
</evidence>
<keyword evidence="7 8" id="KW-0472">Membrane</keyword>
<reference evidence="10 11" key="1">
    <citation type="journal article" date="2007" name="PLoS Genet.">
        <title>Patterns and implications of gene gain and loss in the evolution of Prochlorococcus.</title>
        <authorList>
            <person name="Kettler G.C."/>
            <person name="Martiny A.C."/>
            <person name="Huang K."/>
            <person name="Zucker J."/>
            <person name="Coleman M.L."/>
            <person name="Rodrigue S."/>
            <person name="Chen F."/>
            <person name="Lapidus A."/>
            <person name="Ferriera S."/>
            <person name="Johnson J."/>
            <person name="Steglich C."/>
            <person name="Church G.M."/>
            <person name="Richardson P."/>
            <person name="Chisholm S.W."/>
        </authorList>
    </citation>
    <scope>NUCLEOTIDE SEQUENCE [LARGE SCALE GENOMIC DNA]</scope>
    <source>
        <strain evidence="10 11">MIT 9303</strain>
    </source>
</reference>
<keyword evidence="3" id="KW-0328">Glycosyltransferase</keyword>
<feature type="transmembrane region" description="Helical" evidence="8">
    <location>
        <begin position="176"/>
        <end position="204"/>
    </location>
</feature>